<dbReference type="Proteomes" id="UP001172101">
    <property type="component" value="Unassembled WGS sequence"/>
</dbReference>
<dbReference type="GeneID" id="85324891"/>
<feature type="region of interest" description="Disordered" evidence="1">
    <location>
        <begin position="150"/>
        <end position="169"/>
    </location>
</feature>
<evidence type="ECO:0000313" key="3">
    <source>
        <dbReference type="Proteomes" id="UP001172101"/>
    </source>
</evidence>
<organism evidence="2 3">
    <name type="scientific">Lasiosphaeria miniovina</name>
    <dbReference type="NCBI Taxonomy" id="1954250"/>
    <lineage>
        <taxon>Eukaryota</taxon>
        <taxon>Fungi</taxon>
        <taxon>Dikarya</taxon>
        <taxon>Ascomycota</taxon>
        <taxon>Pezizomycotina</taxon>
        <taxon>Sordariomycetes</taxon>
        <taxon>Sordariomycetidae</taxon>
        <taxon>Sordariales</taxon>
        <taxon>Lasiosphaeriaceae</taxon>
        <taxon>Lasiosphaeria</taxon>
    </lineage>
</organism>
<sequence>MRECGLALAPAPAPGREKERGERGRFADRATTDMITREKQGSPPKCNGSELARDAAAGKRRRESPTLLSLTSPTHFLGRRIGDCALSPHREHLPSGSTRILSAVRLFGSSHCEFKPVAADLMAAGLVVRRLVERERAGKREVTFKNSYRRGQAGKLRPRTGTQRRKPADRQVFVSARGIKGFPIPALWARKGKRRSSARPLLCGST</sequence>
<reference evidence="2" key="1">
    <citation type="submission" date="2023-06" db="EMBL/GenBank/DDBJ databases">
        <title>Genome-scale phylogeny and comparative genomics of the fungal order Sordariales.</title>
        <authorList>
            <consortium name="Lawrence Berkeley National Laboratory"/>
            <person name="Hensen N."/>
            <person name="Bonometti L."/>
            <person name="Westerberg I."/>
            <person name="Brannstrom I.O."/>
            <person name="Guillou S."/>
            <person name="Cros-Aarteil S."/>
            <person name="Calhoun S."/>
            <person name="Haridas S."/>
            <person name="Kuo A."/>
            <person name="Mondo S."/>
            <person name="Pangilinan J."/>
            <person name="Riley R."/>
            <person name="LaButti K."/>
            <person name="Andreopoulos B."/>
            <person name="Lipzen A."/>
            <person name="Chen C."/>
            <person name="Yanf M."/>
            <person name="Daum C."/>
            <person name="Ng V."/>
            <person name="Clum A."/>
            <person name="Steindorff A."/>
            <person name="Ohm R."/>
            <person name="Martin F."/>
            <person name="Silar P."/>
            <person name="Natvig D."/>
            <person name="Lalanne C."/>
            <person name="Gautier V."/>
            <person name="Ament-velasquez S.L."/>
            <person name="Kruys A."/>
            <person name="Hutchinson M.I."/>
            <person name="Powell A.J."/>
            <person name="Barry K."/>
            <person name="Miller A.N."/>
            <person name="Grigoriev I.V."/>
            <person name="Debuchy R."/>
            <person name="Gladieux P."/>
            <person name="Thoren M.H."/>
            <person name="Johannesson H."/>
        </authorList>
    </citation>
    <scope>NUCLEOTIDE SEQUENCE</scope>
    <source>
        <strain evidence="2">SMH2392-1A</strain>
    </source>
</reference>
<feature type="region of interest" description="Disordered" evidence="1">
    <location>
        <begin position="1"/>
        <end position="63"/>
    </location>
</feature>
<evidence type="ECO:0000256" key="1">
    <source>
        <dbReference type="SAM" id="MobiDB-lite"/>
    </source>
</evidence>
<dbReference type="AlphaFoldDB" id="A0AA40E4L3"/>
<accession>A0AA40E4L3</accession>
<protein>
    <submittedName>
        <fullName evidence="2">Uncharacterized protein</fullName>
    </submittedName>
</protein>
<dbReference type="EMBL" id="JAUIRO010000003">
    <property type="protein sequence ID" value="KAK0722328.1"/>
    <property type="molecule type" value="Genomic_DNA"/>
</dbReference>
<evidence type="ECO:0000313" key="2">
    <source>
        <dbReference type="EMBL" id="KAK0722328.1"/>
    </source>
</evidence>
<feature type="compositionally biased region" description="Basic residues" evidence="1">
    <location>
        <begin position="156"/>
        <end position="167"/>
    </location>
</feature>
<feature type="compositionally biased region" description="Low complexity" evidence="1">
    <location>
        <begin position="1"/>
        <end position="10"/>
    </location>
</feature>
<keyword evidence="3" id="KW-1185">Reference proteome</keyword>
<dbReference type="RefSeq" id="XP_060298252.1">
    <property type="nucleotide sequence ID" value="XM_060441621.1"/>
</dbReference>
<name>A0AA40E4L3_9PEZI</name>
<feature type="compositionally biased region" description="Basic and acidic residues" evidence="1">
    <location>
        <begin position="15"/>
        <end position="40"/>
    </location>
</feature>
<comment type="caution">
    <text evidence="2">The sequence shown here is derived from an EMBL/GenBank/DDBJ whole genome shotgun (WGS) entry which is preliminary data.</text>
</comment>
<gene>
    <name evidence="2" type="ORF">B0T26DRAFT_702268</name>
</gene>
<proteinExistence type="predicted"/>